<comment type="domain">
    <text evidence="7">The DHHC domain is required for palmitoyltransferase activity.</text>
</comment>
<comment type="catalytic activity">
    <reaction evidence="7">
        <text>L-cysteinyl-[protein] + hexadecanoyl-CoA = S-hexadecanoyl-L-cysteinyl-[protein] + CoA</text>
        <dbReference type="Rhea" id="RHEA:36683"/>
        <dbReference type="Rhea" id="RHEA-COMP:10131"/>
        <dbReference type="Rhea" id="RHEA-COMP:11032"/>
        <dbReference type="ChEBI" id="CHEBI:29950"/>
        <dbReference type="ChEBI" id="CHEBI:57287"/>
        <dbReference type="ChEBI" id="CHEBI:57379"/>
        <dbReference type="ChEBI" id="CHEBI:74151"/>
        <dbReference type="EC" id="2.3.1.225"/>
    </reaction>
</comment>
<dbReference type="InterPro" id="IPR001594">
    <property type="entry name" value="Palmitoyltrfase_DHHC"/>
</dbReference>
<reference evidence="9" key="1">
    <citation type="submission" date="2022-11" db="EMBL/GenBank/DDBJ databases">
        <authorList>
            <person name="Kikuchi T."/>
        </authorList>
    </citation>
    <scope>NUCLEOTIDE SEQUENCE</scope>
    <source>
        <strain evidence="9">PS1010</strain>
    </source>
</reference>
<dbReference type="GO" id="GO:0016020">
    <property type="term" value="C:membrane"/>
    <property type="evidence" value="ECO:0007669"/>
    <property type="project" value="UniProtKB-SubCell"/>
</dbReference>
<comment type="caution">
    <text evidence="9">The sequence shown here is derived from an EMBL/GenBank/DDBJ whole genome shotgun (WGS) entry which is preliminary data.</text>
</comment>
<evidence type="ECO:0000313" key="10">
    <source>
        <dbReference type="Proteomes" id="UP001152747"/>
    </source>
</evidence>
<dbReference type="OrthoDB" id="4096362at2759"/>
<accession>A0A9P1N189</accession>
<dbReference type="EC" id="2.3.1.225" evidence="7"/>
<evidence type="ECO:0000256" key="5">
    <source>
        <dbReference type="ARBA" id="ARBA00023136"/>
    </source>
</evidence>
<dbReference type="Proteomes" id="UP001152747">
    <property type="component" value="Unassembled WGS sequence"/>
</dbReference>
<name>A0A9P1N189_9PELO</name>
<keyword evidence="2 7" id="KW-0808">Transferase</keyword>
<dbReference type="InterPro" id="IPR039859">
    <property type="entry name" value="PFA4/ZDH16/20/ERF2-like"/>
</dbReference>
<dbReference type="PANTHER" id="PTHR12246">
    <property type="entry name" value="PALMITOYLTRANSFERASE ZDHHC16"/>
    <property type="match status" value="1"/>
</dbReference>
<evidence type="ECO:0000256" key="3">
    <source>
        <dbReference type="ARBA" id="ARBA00022692"/>
    </source>
</evidence>
<evidence type="ECO:0000256" key="7">
    <source>
        <dbReference type="RuleBase" id="RU079119"/>
    </source>
</evidence>
<keyword evidence="5 7" id="KW-0472">Membrane</keyword>
<keyword evidence="6 7" id="KW-0012">Acyltransferase</keyword>
<evidence type="ECO:0000256" key="6">
    <source>
        <dbReference type="ARBA" id="ARBA00023315"/>
    </source>
</evidence>
<organism evidence="9 10">
    <name type="scientific">Caenorhabditis angaria</name>
    <dbReference type="NCBI Taxonomy" id="860376"/>
    <lineage>
        <taxon>Eukaryota</taxon>
        <taxon>Metazoa</taxon>
        <taxon>Ecdysozoa</taxon>
        <taxon>Nematoda</taxon>
        <taxon>Chromadorea</taxon>
        <taxon>Rhabditida</taxon>
        <taxon>Rhabditina</taxon>
        <taxon>Rhabditomorpha</taxon>
        <taxon>Rhabditoidea</taxon>
        <taxon>Rhabditidae</taxon>
        <taxon>Peloderinae</taxon>
        <taxon>Caenorhabditis</taxon>
    </lineage>
</organism>
<feature type="transmembrane region" description="Helical" evidence="7">
    <location>
        <begin position="136"/>
        <end position="157"/>
    </location>
</feature>
<protein>
    <recommendedName>
        <fullName evidence="7">Palmitoyltransferase</fullName>
        <ecNumber evidence="7">2.3.1.225</ecNumber>
    </recommendedName>
</protein>
<keyword evidence="10" id="KW-1185">Reference proteome</keyword>
<evidence type="ECO:0000256" key="4">
    <source>
        <dbReference type="ARBA" id="ARBA00022989"/>
    </source>
</evidence>
<comment type="similarity">
    <text evidence="7">Belongs to the DHHC palmitoyltransferase family.</text>
</comment>
<evidence type="ECO:0000256" key="2">
    <source>
        <dbReference type="ARBA" id="ARBA00022679"/>
    </source>
</evidence>
<gene>
    <name evidence="9" type="ORF">CAMP_LOCUS8835</name>
</gene>
<evidence type="ECO:0000313" key="9">
    <source>
        <dbReference type="EMBL" id="CAI5446198.1"/>
    </source>
</evidence>
<dbReference type="AlphaFoldDB" id="A0A9P1N189"/>
<evidence type="ECO:0000259" key="8">
    <source>
        <dbReference type="Pfam" id="PF01529"/>
    </source>
</evidence>
<dbReference type="PROSITE" id="PS50216">
    <property type="entry name" value="DHHC"/>
    <property type="match status" value="1"/>
</dbReference>
<sequence>MLKKFLKNEKLWKSLDKVKWIIASFGWPCAFIFWFQVMVVLYSSRGLMPQISLYIFHFLWIIITCSFFQASFTPPLKCRDIVPIPENGWEGDYCDKCDYIKPKRWHHCRKCDRCVYRMDHHCPILQMCIHEDNHKFFLLFLCWPLILAIFTLSYGYYDLFMVFYSGFTFEKISTEQHYMGTGMSNSFMVGFAALYLLKFQIPNLLRNQTLIEESRDDDRFDLGDWKSNFKSIMGPFITCWLPVKNQIKKKHMKIE</sequence>
<feature type="transmembrane region" description="Helical" evidence="7">
    <location>
        <begin position="177"/>
        <end position="197"/>
    </location>
</feature>
<feature type="transmembrane region" description="Helical" evidence="7">
    <location>
        <begin position="20"/>
        <end position="42"/>
    </location>
</feature>
<keyword evidence="3 7" id="KW-0812">Transmembrane</keyword>
<feature type="transmembrane region" description="Helical" evidence="7">
    <location>
        <begin position="54"/>
        <end position="72"/>
    </location>
</feature>
<proteinExistence type="inferred from homology"/>
<comment type="subcellular location">
    <subcellularLocation>
        <location evidence="1">Membrane</location>
        <topology evidence="1">Multi-pass membrane protein</topology>
    </subcellularLocation>
</comment>
<dbReference type="Pfam" id="PF01529">
    <property type="entry name" value="DHHC"/>
    <property type="match status" value="1"/>
</dbReference>
<dbReference type="EMBL" id="CANHGI010000003">
    <property type="protein sequence ID" value="CAI5446198.1"/>
    <property type="molecule type" value="Genomic_DNA"/>
</dbReference>
<keyword evidence="4 7" id="KW-1133">Transmembrane helix</keyword>
<feature type="domain" description="Palmitoyltransferase DHHC" evidence="8">
    <location>
        <begin position="91"/>
        <end position="214"/>
    </location>
</feature>
<evidence type="ECO:0000256" key="1">
    <source>
        <dbReference type="ARBA" id="ARBA00004141"/>
    </source>
</evidence>
<dbReference type="GO" id="GO:0019706">
    <property type="term" value="F:protein-cysteine S-palmitoyltransferase activity"/>
    <property type="evidence" value="ECO:0007669"/>
    <property type="project" value="UniProtKB-EC"/>
</dbReference>